<evidence type="ECO:0000313" key="1">
    <source>
        <dbReference type="EMBL" id="KAI8560590.1"/>
    </source>
</evidence>
<proteinExistence type="predicted"/>
<reference evidence="1" key="1">
    <citation type="submission" date="2022-02" db="EMBL/GenBank/DDBJ databases">
        <title>Plant Genome Project.</title>
        <authorList>
            <person name="Zhang R.-G."/>
        </authorList>
    </citation>
    <scope>NUCLEOTIDE SEQUENCE</scope>
    <source>
        <strain evidence="1">AT1</strain>
    </source>
</reference>
<evidence type="ECO:0000313" key="2">
    <source>
        <dbReference type="Proteomes" id="UP001062846"/>
    </source>
</evidence>
<keyword evidence="2" id="KW-1185">Reference proteome</keyword>
<name>A0ACC0P506_RHOML</name>
<sequence length="181" mass="19980">MAQISACSLISPMESANYRKGNLLSPPHHSSFALHSHSHTINHRSSTPATIISQAKRQPNFERKMLRKEKPRPGNLSLEERVPTIVKINKALTITTKKGDYSTALSRFNKLQLLGIELDLYTFSIAINCNCQVNRVGFGFSLLGSISKSGYNEVIFGTLLHGLVAQDKVAEALSFRQVAVT</sequence>
<protein>
    <submittedName>
        <fullName evidence="1">Uncharacterized protein</fullName>
    </submittedName>
</protein>
<dbReference type="Proteomes" id="UP001062846">
    <property type="component" value="Chromosome 4"/>
</dbReference>
<dbReference type="EMBL" id="CM046391">
    <property type="protein sequence ID" value="KAI8560590.1"/>
    <property type="molecule type" value="Genomic_DNA"/>
</dbReference>
<comment type="caution">
    <text evidence="1">The sequence shown here is derived from an EMBL/GenBank/DDBJ whole genome shotgun (WGS) entry which is preliminary data.</text>
</comment>
<accession>A0ACC0P506</accession>
<organism evidence="1 2">
    <name type="scientific">Rhododendron molle</name>
    <name type="common">Chinese azalea</name>
    <name type="synonym">Azalea mollis</name>
    <dbReference type="NCBI Taxonomy" id="49168"/>
    <lineage>
        <taxon>Eukaryota</taxon>
        <taxon>Viridiplantae</taxon>
        <taxon>Streptophyta</taxon>
        <taxon>Embryophyta</taxon>
        <taxon>Tracheophyta</taxon>
        <taxon>Spermatophyta</taxon>
        <taxon>Magnoliopsida</taxon>
        <taxon>eudicotyledons</taxon>
        <taxon>Gunneridae</taxon>
        <taxon>Pentapetalae</taxon>
        <taxon>asterids</taxon>
        <taxon>Ericales</taxon>
        <taxon>Ericaceae</taxon>
        <taxon>Ericoideae</taxon>
        <taxon>Rhodoreae</taxon>
        <taxon>Rhododendron</taxon>
    </lineage>
</organism>
<gene>
    <name evidence="1" type="ORF">RHMOL_Rhmol04G0269800</name>
</gene>